<keyword evidence="2" id="KW-1185">Reference proteome</keyword>
<accession>A0A8S1RNS0</accession>
<dbReference type="Proteomes" id="UP000692954">
    <property type="component" value="Unassembled WGS sequence"/>
</dbReference>
<dbReference type="EMBL" id="CAJJDN010000196">
    <property type="protein sequence ID" value="CAD8128770.1"/>
    <property type="molecule type" value="Genomic_DNA"/>
</dbReference>
<proteinExistence type="predicted"/>
<gene>
    <name evidence="1" type="ORF">PSON_ATCC_30995.1.T1960016</name>
</gene>
<evidence type="ECO:0000313" key="1">
    <source>
        <dbReference type="EMBL" id="CAD8128770.1"/>
    </source>
</evidence>
<reference evidence="1" key="1">
    <citation type="submission" date="2021-01" db="EMBL/GenBank/DDBJ databases">
        <authorList>
            <consortium name="Genoscope - CEA"/>
            <person name="William W."/>
        </authorList>
    </citation>
    <scope>NUCLEOTIDE SEQUENCE</scope>
</reference>
<organism evidence="1 2">
    <name type="scientific">Paramecium sonneborni</name>
    <dbReference type="NCBI Taxonomy" id="65129"/>
    <lineage>
        <taxon>Eukaryota</taxon>
        <taxon>Sar</taxon>
        <taxon>Alveolata</taxon>
        <taxon>Ciliophora</taxon>
        <taxon>Intramacronucleata</taxon>
        <taxon>Oligohymenophorea</taxon>
        <taxon>Peniculida</taxon>
        <taxon>Parameciidae</taxon>
        <taxon>Paramecium</taxon>
    </lineage>
</organism>
<evidence type="ECO:0000313" key="2">
    <source>
        <dbReference type="Proteomes" id="UP000692954"/>
    </source>
</evidence>
<sequence>MLKKNEWTQKLRFKGYEGSFKVENQITIETKLRVFCPLRELKIRDTQIDKQYLIILRQEIAWLKLSKLILGFKQNEIDNQDFEEFSYPLFERKIHIKRFYIINNPIIYKGCLLKYFKTYLKENIQRIYIRIKILNLLQSQNYKNYENYMKRMI</sequence>
<protein>
    <submittedName>
        <fullName evidence="1">Uncharacterized protein</fullName>
    </submittedName>
</protein>
<name>A0A8S1RNS0_9CILI</name>
<dbReference type="AlphaFoldDB" id="A0A8S1RNS0"/>
<comment type="caution">
    <text evidence="1">The sequence shown here is derived from an EMBL/GenBank/DDBJ whole genome shotgun (WGS) entry which is preliminary data.</text>
</comment>